<feature type="signal peptide" evidence="2">
    <location>
        <begin position="1"/>
        <end position="23"/>
    </location>
</feature>
<dbReference type="AlphaFoldDB" id="A0AAD4T5Y9"/>
<protein>
    <submittedName>
        <fullName evidence="3">Uncharacterized protein</fullName>
    </submittedName>
</protein>
<evidence type="ECO:0000256" key="1">
    <source>
        <dbReference type="SAM" id="Phobius"/>
    </source>
</evidence>
<keyword evidence="1" id="KW-1133">Transmembrane helix</keyword>
<sequence>MIAWLVEQLLLLLASNKIQDMLGYCVVKISFTCFSFFNFKHKFNLEELEVQLGGAASVDNKFGFVLLFFYFWEVVLVVLASKLGAGGAPTTLLGDFGKIM</sequence>
<evidence type="ECO:0000256" key="2">
    <source>
        <dbReference type="SAM" id="SignalP"/>
    </source>
</evidence>
<accession>A0AAD4T5Y9</accession>
<keyword evidence="1" id="KW-0472">Membrane</keyword>
<reference evidence="3" key="1">
    <citation type="submission" date="2022-04" db="EMBL/GenBank/DDBJ databases">
        <title>A functionally conserved STORR gene fusion in Papaver species that diverged 16.8 million years ago.</title>
        <authorList>
            <person name="Catania T."/>
        </authorList>
    </citation>
    <scope>NUCLEOTIDE SEQUENCE</scope>
    <source>
        <strain evidence="3">S-188037</strain>
    </source>
</reference>
<name>A0AAD4T5Y9_9MAGN</name>
<dbReference type="EMBL" id="JAJJMB010005364">
    <property type="protein sequence ID" value="KAI3939325.1"/>
    <property type="molecule type" value="Genomic_DNA"/>
</dbReference>
<feature type="transmembrane region" description="Helical" evidence="1">
    <location>
        <begin position="62"/>
        <end position="80"/>
    </location>
</feature>
<keyword evidence="1" id="KW-0812">Transmembrane</keyword>
<proteinExistence type="predicted"/>
<keyword evidence="4" id="KW-1185">Reference proteome</keyword>
<feature type="chain" id="PRO_5042066771" evidence="2">
    <location>
        <begin position="24"/>
        <end position="100"/>
    </location>
</feature>
<evidence type="ECO:0000313" key="4">
    <source>
        <dbReference type="Proteomes" id="UP001202328"/>
    </source>
</evidence>
<dbReference type="Proteomes" id="UP001202328">
    <property type="component" value="Unassembled WGS sequence"/>
</dbReference>
<evidence type="ECO:0000313" key="3">
    <source>
        <dbReference type="EMBL" id="KAI3939325.1"/>
    </source>
</evidence>
<organism evidence="3 4">
    <name type="scientific">Papaver atlanticum</name>
    <dbReference type="NCBI Taxonomy" id="357466"/>
    <lineage>
        <taxon>Eukaryota</taxon>
        <taxon>Viridiplantae</taxon>
        <taxon>Streptophyta</taxon>
        <taxon>Embryophyta</taxon>
        <taxon>Tracheophyta</taxon>
        <taxon>Spermatophyta</taxon>
        <taxon>Magnoliopsida</taxon>
        <taxon>Ranunculales</taxon>
        <taxon>Papaveraceae</taxon>
        <taxon>Papaveroideae</taxon>
        <taxon>Papaver</taxon>
    </lineage>
</organism>
<gene>
    <name evidence="3" type="ORF">MKW98_022193</name>
</gene>
<comment type="caution">
    <text evidence="3">The sequence shown here is derived from an EMBL/GenBank/DDBJ whole genome shotgun (WGS) entry which is preliminary data.</text>
</comment>
<keyword evidence="2" id="KW-0732">Signal</keyword>